<dbReference type="EMBL" id="OQ845957">
    <property type="protein sequence ID" value="WMU95536.1"/>
    <property type="molecule type" value="Genomic_DNA"/>
</dbReference>
<name>A0AA51U889_9CAUD</name>
<proteinExistence type="predicted"/>
<protein>
    <submittedName>
        <fullName evidence="1">Uncharacterized protein</fullName>
    </submittedName>
</protein>
<accession>A0AA51U889</accession>
<dbReference type="Proteomes" id="UP001268809">
    <property type="component" value="Segment"/>
</dbReference>
<organism evidence="1 2">
    <name type="scientific">Escherichia phage pEC-M719-6WT.1</name>
    <dbReference type="NCBI Taxonomy" id="3056220"/>
    <lineage>
        <taxon>Viruses</taxon>
        <taxon>Duplodnaviria</taxon>
        <taxon>Heunggongvirae</taxon>
        <taxon>Uroviricota</taxon>
        <taxon>Caudoviricetes</taxon>
        <taxon>Andersonviridae</taxon>
        <taxon>Ounavirinae</taxon>
        <taxon>Mooglevirus</taxon>
        <taxon>Mooglevirus M7196WT1</taxon>
    </lineage>
</organism>
<keyword evidence="2" id="KW-1185">Reference proteome</keyword>
<evidence type="ECO:0000313" key="1">
    <source>
        <dbReference type="EMBL" id="WMU95536.1"/>
    </source>
</evidence>
<evidence type="ECO:0000313" key="2">
    <source>
        <dbReference type="Proteomes" id="UP001268809"/>
    </source>
</evidence>
<reference evidence="1 2" key="1">
    <citation type="submission" date="2023-04" db="EMBL/GenBank/DDBJ databases">
        <authorList>
            <person name="Wang C."/>
            <person name="Guo Z."/>
            <person name="Wang M."/>
            <person name="Wang X."/>
            <person name="Ji F."/>
            <person name="Zhao J."/>
            <person name="Zeng J."/>
            <person name="Zuo J."/>
        </authorList>
    </citation>
    <scope>NUCLEOTIDE SEQUENCE [LARGE SCALE GENOMIC DNA]</scope>
</reference>
<sequence>MTPYLTAKRHKKQVDKSLDRVLVLYAVGFNLKDSLYRLTIQIL</sequence>